<dbReference type="PATRIC" id="fig|1335048.3.peg.2906"/>
<name>A0A159Z6B7_9RHOB</name>
<dbReference type="EMBL" id="CP012661">
    <property type="protein sequence ID" value="AMY70030.1"/>
    <property type="molecule type" value="Genomic_DNA"/>
</dbReference>
<organism evidence="1 2">
    <name type="scientific">Frigidibacter mobilis</name>
    <dbReference type="NCBI Taxonomy" id="1335048"/>
    <lineage>
        <taxon>Bacteria</taxon>
        <taxon>Pseudomonadati</taxon>
        <taxon>Pseudomonadota</taxon>
        <taxon>Alphaproteobacteria</taxon>
        <taxon>Rhodobacterales</taxon>
        <taxon>Paracoccaceae</taxon>
        <taxon>Frigidibacter</taxon>
    </lineage>
</organism>
<dbReference type="AlphaFoldDB" id="A0A159Z6B7"/>
<protein>
    <submittedName>
        <fullName evidence="1">Uncharacterized protein</fullName>
    </submittedName>
</protein>
<dbReference type="STRING" id="1335048.AKL17_2792"/>
<dbReference type="KEGG" id="daa:AKL17_2792"/>
<sequence>MPFAELYGERLAALPLKGSAGQLAFRIGLLSTAYETVAAARAPQDGVESFLVGLARGDVTRNVQPDQMGAAIRAGFARMPR</sequence>
<keyword evidence="2" id="KW-1185">Reference proteome</keyword>
<evidence type="ECO:0000313" key="2">
    <source>
        <dbReference type="Proteomes" id="UP000076128"/>
    </source>
</evidence>
<dbReference type="Proteomes" id="UP000076128">
    <property type="component" value="Chromosome"/>
</dbReference>
<reference evidence="1 2" key="1">
    <citation type="submission" date="2015-09" db="EMBL/GenBank/DDBJ databases">
        <title>Complete genome sequence of Defluviimonas alba cai42t isolated from an oilfield in Xinjiang.</title>
        <authorList>
            <person name="Geng S."/>
            <person name="Pan X."/>
            <person name="Wu X."/>
        </authorList>
    </citation>
    <scope>NUCLEOTIDE SEQUENCE [LARGE SCALE GENOMIC DNA]</scope>
    <source>
        <strain evidence="2">cai42</strain>
    </source>
</reference>
<evidence type="ECO:0000313" key="1">
    <source>
        <dbReference type="EMBL" id="AMY70030.1"/>
    </source>
</evidence>
<accession>A0A159Z6B7</accession>
<gene>
    <name evidence="1" type="ORF">AKL17_2792</name>
</gene>
<proteinExistence type="predicted"/>